<reference evidence="9 10" key="2">
    <citation type="submission" date="2015-01" db="EMBL/GenBank/DDBJ databases">
        <authorList>
            <consortium name="NBRP consortium"/>
            <person name="Sawabe T."/>
            <person name="Meirelles P."/>
            <person name="Feng G."/>
            <person name="Sayaka M."/>
            <person name="Hattori M."/>
            <person name="Ohkuma M."/>
        </authorList>
    </citation>
    <scope>NUCLEOTIDE SEQUENCE [LARGE SCALE GENOMIC DNA]</scope>
    <source>
        <strain evidence="10">JCM 19241</strain>
    </source>
</reference>
<evidence type="ECO:0000256" key="6">
    <source>
        <dbReference type="ARBA" id="ARBA00022989"/>
    </source>
</evidence>
<feature type="transmembrane region" description="Helical" evidence="8">
    <location>
        <begin position="32"/>
        <end position="51"/>
    </location>
</feature>
<reference evidence="9 10" key="1">
    <citation type="submission" date="2015-01" db="EMBL/GenBank/DDBJ databases">
        <title>Vibrio sp. C94 JCM 19241 whole genome shotgun sequence.</title>
        <authorList>
            <person name="Sawabe T."/>
            <person name="Meirelles P."/>
            <person name="Feng G."/>
            <person name="Sayaka M."/>
            <person name="Hattori M."/>
            <person name="Ohkuma M."/>
        </authorList>
    </citation>
    <scope>NUCLEOTIDE SEQUENCE [LARGE SCALE GENOMIC DNA]</scope>
    <source>
        <strain evidence="10">JCM 19241</strain>
    </source>
</reference>
<dbReference type="InterPro" id="IPR000060">
    <property type="entry name" value="BCCT_transptr"/>
</dbReference>
<evidence type="ECO:0000256" key="4">
    <source>
        <dbReference type="ARBA" id="ARBA00022475"/>
    </source>
</evidence>
<accession>A0A0B8QM37</accession>
<evidence type="ECO:0000256" key="2">
    <source>
        <dbReference type="ARBA" id="ARBA00005658"/>
    </source>
</evidence>
<proteinExistence type="inferred from homology"/>
<protein>
    <submittedName>
        <fullName evidence="9">High-affinity choline uptake protein betT</fullName>
    </submittedName>
</protein>
<organism evidence="9 10">
    <name type="scientific">Vibrio ishigakensis</name>
    <dbReference type="NCBI Taxonomy" id="1481914"/>
    <lineage>
        <taxon>Bacteria</taxon>
        <taxon>Pseudomonadati</taxon>
        <taxon>Pseudomonadota</taxon>
        <taxon>Gammaproteobacteria</taxon>
        <taxon>Vibrionales</taxon>
        <taxon>Vibrionaceae</taxon>
        <taxon>Vibrio</taxon>
    </lineage>
</organism>
<keyword evidence="7 8" id="KW-0472">Membrane</keyword>
<evidence type="ECO:0000256" key="8">
    <source>
        <dbReference type="SAM" id="Phobius"/>
    </source>
</evidence>
<comment type="subcellular location">
    <subcellularLocation>
        <location evidence="1">Cell membrane</location>
        <topology evidence="1">Multi-pass membrane protein</topology>
    </subcellularLocation>
</comment>
<dbReference type="GO" id="GO:0005886">
    <property type="term" value="C:plasma membrane"/>
    <property type="evidence" value="ECO:0007669"/>
    <property type="project" value="UniProtKB-SubCell"/>
</dbReference>
<feature type="transmembrane region" description="Helical" evidence="8">
    <location>
        <begin position="71"/>
        <end position="90"/>
    </location>
</feature>
<dbReference type="EMBL" id="BBSC01000004">
    <property type="protein sequence ID" value="GAM75469.1"/>
    <property type="molecule type" value="Genomic_DNA"/>
</dbReference>
<keyword evidence="5 8" id="KW-0812">Transmembrane</keyword>
<sequence>MTKGIDKYSIDSTDYQIGQDNIQKWGLDVHNAVFSASAGLTILFLLTMVFLDAETAKTALDGLKNSIITNFDALFIWAGNIFVIFCLILIVSPYGKIRLGGKDATTDYSLLSWIAMLFAAGMGIGLMFWSVAEPWLTLQVGSIPRLT</sequence>
<name>A0A0B8QM37_9VIBR</name>
<gene>
    <name evidence="9" type="ORF">JCM19241_3381</name>
</gene>
<evidence type="ECO:0000313" key="9">
    <source>
        <dbReference type="EMBL" id="GAM75469.1"/>
    </source>
</evidence>
<feature type="transmembrane region" description="Helical" evidence="8">
    <location>
        <begin position="110"/>
        <end position="132"/>
    </location>
</feature>
<evidence type="ECO:0000256" key="7">
    <source>
        <dbReference type="ARBA" id="ARBA00023136"/>
    </source>
</evidence>
<dbReference type="Pfam" id="PF02028">
    <property type="entry name" value="BCCT"/>
    <property type="match status" value="1"/>
</dbReference>
<keyword evidence="3" id="KW-0813">Transport</keyword>
<dbReference type="AlphaFoldDB" id="A0A0B8QM37"/>
<evidence type="ECO:0000256" key="5">
    <source>
        <dbReference type="ARBA" id="ARBA00022692"/>
    </source>
</evidence>
<comment type="similarity">
    <text evidence="2">Belongs to the BCCT transporter (TC 2.A.15) family.</text>
</comment>
<dbReference type="GO" id="GO:0022857">
    <property type="term" value="F:transmembrane transporter activity"/>
    <property type="evidence" value="ECO:0007669"/>
    <property type="project" value="InterPro"/>
</dbReference>
<dbReference type="STRING" id="1481914.JCM19241_3381"/>
<dbReference type="PANTHER" id="PTHR30047:SF7">
    <property type="entry name" value="HIGH-AFFINITY CHOLINE TRANSPORT PROTEIN"/>
    <property type="match status" value="1"/>
</dbReference>
<dbReference type="PANTHER" id="PTHR30047">
    <property type="entry name" value="HIGH-AFFINITY CHOLINE TRANSPORT PROTEIN-RELATED"/>
    <property type="match status" value="1"/>
</dbReference>
<dbReference type="Proteomes" id="UP000031666">
    <property type="component" value="Unassembled WGS sequence"/>
</dbReference>
<evidence type="ECO:0000256" key="1">
    <source>
        <dbReference type="ARBA" id="ARBA00004651"/>
    </source>
</evidence>
<evidence type="ECO:0000256" key="3">
    <source>
        <dbReference type="ARBA" id="ARBA00022448"/>
    </source>
</evidence>
<keyword evidence="4" id="KW-1003">Cell membrane</keyword>
<keyword evidence="6 8" id="KW-1133">Transmembrane helix</keyword>
<evidence type="ECO:0000313" key="10">
    <source>
        <dbReference type="Proteomes" id="UP000031666"/>
    </source>
</evidence>
<comment type="caution">
    <text evidence="9">The sequence shown here is derived from an EMBL/GenBank/DDBJ whole genome shotgun (WGS) entry which is preliminary data.</text>
</comment>